<evidence type="ECO:0000313" key="3">
    <source>
        <dbReference type="Proteomes" id="UP000005090"/>
    </source>
</evidence>
<keyword evidence="3" id="KW-1185">Reference proteome</keyword>
<protein>
    <recommendedName>
        <fullName evidence="4">Zinc ribbon domain-containing protein</fullName>
    </recommendedName>
</protein>
<gene>
    <name evidence="2" type="ORF">Metal_3901</name>
</gene>
<reference evidence="2 3" key="1">
    <citation type="journal article" date="2013" name="Genome Announc.">
        <title>Genome Sequence of the Obligate Gammaproteobacterial Methanotroph Methylomicrobium album Strain BG8.</title>
        <authorList>
            <person name="Kits K.D."/>
            <person name="Kalyuzhnaya M.G."/>
            <person name="Klotz M.G."/>
            <person name="Jetten M.S."/>
            <person name="Op den Camp H.J."/>
            <person name="Vuilleumier S."/>
            <person name="Bringel F."/>
            <person name="Dispirito A.A."/>
            <person name="Murrell J.C."/>
            <person name="Bruce D."/>
            <person name="Cheng J.F."/>
            <person name="Copeland A."/>
            <person name="Goodwin L."/>
            <person name="Hauser L."/>
            <person name="Lajus A."/>
            <person name="Land M.L."/>
            <person name="Lapidus A."/>
            <person name="Lucas S."/>
            <person name="Medigue C."/>
            <person name="Pitluck S."/>
            <person name="Woyke T."/>
            <person name="Zeytun A."/>
            <person name="Stein L.Y."/>
        </authorList>
    </citation>
    <scope>NUCLEOTIDE SEQUENCE [LARGE SCALE GENOMIC DNA]</scope>
    <source>
        <strain evidence="2 3">BG8</strain>
    </source>
</reference>
<keyword evidence="1" id="KW-0812">Transmembrane</keyword>
<organism evidence="2 3">
    <name type="scientific">Methylomicrobium album BG8</name>
    <dbReference type="NCBI Taxonomy" id="686340"/>
    <lineage>
        <taxon>Bacteria</taxon>
        <taxon>Pseudomonadati</taxon>
        <taxon>Pseudomonadota</taxon>
        <taxon>Gammaproteobacteria</taxon>
        <taxon>Methylococcales</taxon>
        <taxon>Methylococcaceae</taxon>
        <taxon>Methylomicrobium</taxon>
    </lineage>
</organism>
<dbReference type="AlphaFoldDB" id="H8GJ31"/>
<dbReference type="eggNOG" id="ENOG5031N3F">
    <property type="taxonomic scope" value="Bacteria"/>
</dbReference>
<accession>H8GJ31</accession>
<dbReference type="Proteomes" id="UP000005090">
    <property type="component" value="Chromosome"/>
</dbReference>
<feature type="transmembrane region" description="Helical" evidence="1">
    <location>
        <begin position="76"/>
        <end position="94"/>
    </location>
</feature>
<dbReference type="EMBL" id="CM001475">
    <property type="protein sequence ID" value="EIC31538.1"/>
    <property type="molecule type" value="Genomic_DNA"/>
</dbReference>
<keyword evidence="1" id="KW-0472">Membrane</keyword>
<sequence length="95" mass="10549">MKKCPACGHENPLPETKCPQCGGYYSKIIELIDQEAAAEEEQSFRGQCRRILRSDNIKLALKAEVTRGWAGLGGRAKFTLFVIFAFVFALVVTVL</sequence>
<proteinExistence type="predicted"/>
<dbReference type="RefSeq" id="WP_005374956.1">
    <property type="nucleotide sequence ID" value="NZ_CM001475.1"/>
</dbReference>
<keyword evidence="1" id="KW-1133">Transmembrane helix</keyword>
<dbReference type="HOGENOM" id="CLU_2369569_0_0_6"/>
<evidence type="ECO:0008006" key="4">
    <source>
        <dbReference type="Google" id="ProtNLM"/>
    </source>
</evidence>
<evidence type="ECO:0000313" key="2">
    <source>
        <dbReference type="EMBL" id="EIC31538.1"/>
    </source>
</evidence>
<evidence type="ECO:0000256" key="1">
    <source>
        <dbReference type="SAM" id="Phobius"/>
    </source>
</evidence>
<dbReference type="STRING" id="686340.Metal_3901"/>
<name>H8GJ31_METAL</name>